<sequence>MIHNQMTKKKMNITNIEELAAARKVVRKRVKEDEALLKERLQELPGQLFYTGVKYVVPPLLSGGVTNTVLGAGKSLIDLFFIKKEDGAKNGLPTALKKAGILTALKWGVRLLLKSI</sequence>
<evidence type="ECO:0000313" key="2">
    <source>
        <dbReference type="Proteomes" id="UP000294498"/>
    </source>
</evidence>
<dbReference type="Proteomes" id="UP000294498">
    <property type="component" value="Unassembled WGS sequence"/>
</dbReference>
<accession>A0A4R8DS29</accession>
<organism evidence="1 2">
    <name type="scientific">Dinghuibacter silviterrae</name>
    <dbReference type="NCBI Taxonomy" id="1539049"/>
    <lineage>
        <taxon>Bacteria</taxon>
        <taxon>Pseudomonadati</taxon>
        <taxon>Bacteroidota</taxon>
        <taxon>Chitinophagia</taxon>
        <taxon>Chitinophagales</taxon>
        <taxon>Chitinophagaceae</taxon>
        <taxon>Dinghuibacter</taxon>
    </lineage>
</organism>
<dbReference type="AlphaFoldDB" id="A0A4R8DS29"/>
<protein>
    <submittedName>
        <fullName evidence="1">Uncharacterized protein</fullName>
    </submittedName>
</protein>
<evidence type="ECO:0000313" key="1">
    <source>
        <dbReference type="EMBL" id="TDX00235.1"/>
    </source>
</evidence>
<reference evidence="1 2" key="1">
    <citation type="submission" date="2019-03" db="EMBL/GenBank/DDBJ databases">
        <title>Genomic Encyclopedia of Type Strains, Phase IV (KMG-IV): sequencing the most valuable type-strain genomes for metagenomic binning, comparative biology and taxonomic classification.</title>
        <authorList>
            <person name="Goeker M."/>
        </authorList>
    </citation>
    <scope>NUCLEOTIDE SEQUENCE [LARGE SCALE GENOMIC DNA]</scope>
    <source>
        <strain evidence="1 2">DSM 100059</strain>
    </source>
</reference>
<name>A0A4R8DS29_9BACT</name>
<keyword evidence="2" id="KW-1185">Reference proteome</keyword>
<proteinExistence type="predicted"/>
<comment type="caution">
    <text evidence="1">The sequence shown here is derived from an EMBL/GenBank/DDBJ whole genome shotgun (WGS) entry which is preliminary data.</text>
</comment>
<gene>
    <name evidence="1" type="ORF">EDB95_1254</name>
</gene>
<dbReference type="EMBL" id="SODV01000001">
    <property type="protein sequence ID" value="TDX00235.1"/>
    <property type="molecule type" value="Genomic_DNA"/>
</dbReference>